<accession>A0ACC0C0K5</accession>
<organism evidence="1 2">
    <name type="scientific">Catharanthus roseus</name>
    <name type="common">Madagascar periwinkle</name>
    <name type="synonym">Vinca rosea</name>
    <dbReference type="NCBI Taxonomy" id="4058"/>
    <lineage>
        <taxon>Eukaryota</taxon>
        <taxon>Viridiplantae</taxon>
        <taxon>Streptophyta</taxon>
        <taxon>Embryophyta</taxon>
        <taxon>Tracheophyta</taxon>
        <taxon>Spermatophyta</taxon>
        <taxon>Magnoliopsida</taxon>
        <taxon>eudicotyledons</taxon>
        <taxon>Gunneridae</taxon>
        <taxon>Pentapetalae</taxon>
        <taxon>asterids</taxon>
        <taxon>lamiids</taxon>
        <taxon>Gentianales</taxon>
        <taxon>Apocynaceae</taxon>
        <taxon>Rauvolfioideae</taxon>
        <taxon>Vinceae</taxon>
        <taxon>Catharanthinae</taxon>
        <taxon>Catharanthus</taxon>
    </lineage>
</organism>
<evidence type="ECO:0000313" key="2">
    <source>
        <dbReference type="Proteomes" id="UP001060085"/>
    </source>
</evidence>
<dbReference type="EMBL" id="CM044702">
    <property type="protein sequence ID" value="KAI5678466.1"/>
    <property type="molecule type" value="Genomic_DNA"/>
</dbReference>
<reference evidence="2" key="1">
    <citation type="journal article" date="2023" name="Nat. Plants">
        <title>Single-cell RNA sequencing provides a high-resolution roadmap for understanding the multicellular compartmentation of specialized metabolism.</title>
        <authorList>
            <person name="Sun S."/>
            <person name="Shen X."/>
            <person name="Li Y."/>
            <person name="Li Y."/>
            <person name="Wang S."/>
            <person name="Li R."/>
            <person name="Zhang H."/>
            <person name="Shen G."/>
            <person name="Guo B."/>
            <person name="Wei J."/>
            <person name="Xu J."/>
            <person name="St-Pierre B."/>
            <person name="Chen S."/>
            <person name="Sun C."/>
        </authorList>
    </citation>
    <scope>NUCLEOTIDE SEQUENCE [LARGE SCALE GENOMIC DNA]</scope>
</reference>
<sequence>MFDVLNQLEEDLEVVIIDAVEYLKANFGAIPNPFLDLGKVEGLSGKYVKLVWDDNKVDIELFTIHDQIISVAIKQQRQLLWVLSGVHASPQRISKLHSDDLFGYLLHGFFILSLGGWWVIIECSKLETSTPLSAPLQQWLEKEGVSAA</sequence>
<name>A0ACC0C0K5_CATRO</name>
<gene>
    <name evidence="1" type="ORF">M9H77_09416</name>
</gene>
<protein>
    <submittedName>
        <fullName evidence="1">Uncharacterized protein</fullName>
    </submittedName>
</protein>
<proteinExistence type="predicted"/>
<comment type="caution">
    <text evidence="1">The sequence shown here is derived from an EMBL/GenBank/DDBJ whole genome shotgun (WGS) entry which is preliminary data.</text>
</comment>
<dbReference type="Proteomes" id="UP001060085">
    <property type="component" value="Linkage Group LG02"/>
</dbReference>
<keyword evidence="2" id="KW-1185">Reference proteome</keyword>
<evidence type="ECO:0000313" key="1">
    <source>
        <dbReference type="EMBL" id="KAI5678466.1"/>
    </source>
</evidence>